<keyword evidence="2" id="KW-0812">Transmembrane</keyword>
<feature type="region of interest" description="Disordered" evidence="4">
    <location>
        <begin position="1"/>
        <end position="98"/>
    </location>
</feature>
<organism evidence="5 6">
    <name type="scientific">Symbiodinium microadriaticum</name>
    <name type="common">Dinoflagellate</name>
    <name type="synonym">Zooxanthella microadriatica</name>
    <dbReference type="NCBI Taxonomy" id="2951"/>
    <lineage>
        <taxon>Eukaryota</taxon>
        <taxon>Sar</taxon>
        <taxon>Alveolata</taxon>
        <taxon>Dinophyceae</taxon>
        <taxon>Suessiales</taxon>
        <taxon>Symbiodiniaceae</taxon>
        <taxon>Symbiodinium</taxon>
    </lineage>
</organism>
<name>A0A1Q9DC78_SYMMI</name>
<sequence length="424" mass="46457">MSGKQASAMEREKECRCISRSNMPPTRAPEKSPVLASALPRLDQAHGLKSAASVNEDPLGLKRRGRRSQGAQVMRFHSAPPLPYGSETDVPPPSPRPRGGIPLGMSIPELPLPGQDACTGGSGDNEVNVPEPDTGGTEVPWAQQRRFPADGPMAIRWPMPSGRQPLLRGSACASLTAMLRSSGGNLAPQLNRKLSDQPRTTFHSRPSGHGRTRLRDVAKPTPQLDEAYNKCLQSISEVFPDRERGMACSKPHSPSRDRTMTQRAEFCNFRLTSTLSQRNSTHVVSHRNLSIWEVIASTETQPNQRGDHEILYRYRSTTGTLHNLTGRGFVKALGGGVGALFSTTVLYPLEVTKTKVQAFAGEASTDEGFDEEKHQAMGNTFRALHYTWKKEGFQALLAPWAPGWPSTCLAVFRLTNGMQVCNDR</sequence>
<feature type="region of interest" description="Disordered" evidence="4">
    <location>
        <begin position="196"/>
        <end position="215"/>
    </location>
</feature>
<comment type="caution">
    <text evidence="5">The sequence shown here is derived from an EMBL/GenBank/DDBJ whole genome shotgun (WGS) entry which is preliminary data.</text>
</comment>
<protein>
    <submittedName>
        <fullName evidence="5">Uncharacterized protein</fullName>
    </submittedName>
</protein>
<dbReference type="OrthoDB" id="428293at2759"/>
<comment type="subcellular location">
    <subcellularLocation>
        <location evidence="1">Membrane</location>
        <topology evidence="1">Multi-pass membrane protein</topology>
    </subcellularLocation>
</comment>
<reference evidence="5 6" key="1">
    <citation type="submission" date="2016-02" db="EMBL/GenBank/DDBJ databases">
        <title>Genome analysis of coral dinoflagellate symbionts highlights evolutionary adaptations to a symbiotic lifestyle.</title>
        <authorList>
            <person name="Aranda M."/>
            <person name="Li Y."/>
            <person name="Liew Y.J."/>
            <person name="Baumgarten S."/>
            <person name="Simakov O."/>
            <person name="Wilson M."/>
            <person name="Piel J."/>
            <person name="Ashoor H."/>
            <person name="Bougouffa S."/>
            <person name="Bajic V.B."/>
            <person name="Ryu T."/>
            <person name="Ravasi T."/>
            <person name="Bayer T."/>
            <person name="Micklem G."/>
            <person name="Kim H."/>
            <person name="Bhak J."/>
            <person name="Lajeunesse T.C."/>
            <person name="Voolstra C.R."/>
        </authorList>
    </citation>
    <scope>NUCLEOTIDE SEQUENCE [LARGE SCALE GENOMIC DNA]</scope>
    <source>
        <strain evidence="5 6">CCMP2467</strain>
    </source>
</reference>
<dbReference type="Proteomes" id="UP000186817">
    <property type="component" value="Unassembled WGS sequence"/>
</dbReference>
<evidence type="ECO:0000256" key="1">
    <source>
        <dbReference type="ARBA" id="ARBA00004141"/>
    </source>
</evidence>
<keyword evidence="3" id="KW-0472">Membrane</keyword>
<gene>
    <name evidence="5" type="ORF">AK812_SmicGene25360</name>
</gene>
<evidence type="ECO:0000256" key="3">
    <source>
        <dbReference type="ARBA" id="ARBA00023136"/>
    </source>
</evidence>
<dbReference type="AlphaFoldDB" id="A0A1Q9DC78"/>
<dbReference type="EMBL" id="LSRX01000607">
    <property type="protein sequence ID" value="OLP92781.1"/>
    <property type="molecule type" value="Genomic_DNA"/>
</dbReference>
<evidence type="ECO:0000313" key="6">
    <source>
        <dbReference type="Proteomes" id="UP000186817"/>
    </source>
</evidence>
<dbReference type="InterPro" id="IPR023395">
    <property type="entry name" value="MCP_dom_sf"/>
</dbReference>
<dbReference type="GO" id="GO:0016020">
    <property type="term" value="C:membrane"/>
    <property type="evidence" value="ECO:0007669"/>
    <property type="project" value="UniProtKB-SubCell"/>
</dbReference>
<keyword evidence="6" id="KW-1185">Reference proteome</keyword>
<proteinExistence type="predicted"/>
<accession>A0A1Q9DC78</accession>
<evidence type="ECO:0000313" key="5">
    <source>
        <dbReference type="EMBL" id="OLP92781.1"/>
    </source>
</evidence>
<dbReference type="Pfam" id="PF00153">
    <property type="entry name" value="Mito_carr"/>
    <property type="match status" value="1"/>
</dbReference>
<dbReference type="Gene3D" id="1.50.40.10">
    <property type="entry name" value="Mitochondrial carrier domain"/>
    <property type="match status" value="1"/>
</dbReference>
<dbReference type="SUPFAM" id="SSF103506">
    <property type="entry name" value="Mitochondrial carrier"/>
    <property type="match status" value="1"/>
</dbReference>
<dbReference type="InterPro" id="IPR018108">
    <property type="entry name" value="MCP_transmembrane"/>
</dbReference>
<evidence type="ECO:0000256" key="2">
    <source>
        <dbReference type="ARBA" id="ARBA00022692"/>
    </source>
</evidence>
<evidence type="ECO:0000256" key="4">
    <source>
        <dbReference type="SAM" id="MobiDB-lite"/>
    </source>
</evidence>